<evidence type="ECO:0000259" key="6">
    <source>
        <dbReference type="Pfam" id="PF13914"/>
    </source>
</evidence>
<feature type="compositionally biased region" description="Polar residues" evidence="5">
    <location>
        <begin position="384"/>
        <end position="417"/>
    </location>
</feature>
<dbReference type="AlphaFoldDB" id="A0AAD1T570"/>
<feature type="compositionally biased region" description="Low complexity" evidence="5">
    <location>
        <begin position="445"/>
        <end position="458"/>
    </location>
</feature>
<feature type="region of interest" description="Disordered" evidence="5">
    <location>
        <begin position="28"/>
        <end position="102"/>
    </location>
</feature>
<keyword evidence="2" id="KW-0963">Cytoplasm</keyword>
<feature type="region of interest" description="Disordered" evidence="5">
    <location>
        <begin position="716"/>
        <end position="738"/>
    </location>
</feature>
<feature type="domain" description="Phostensin/Taperin PP1-binding" evidence="6">
    <location>
        <begin position="739"/>
        <end position="854"/>
    </location>
</feature>
<evidence type="ECO:0000256" key="3">
    <source>
        <dbReference type="ARBA" id="ARBA00022553"/>
    </source>
</evidence>
<feature type="region of interest" description="Disordered" evidence="5">
    <location>
        <begin position="761"/>
        <end position="793"/>
    </location>
</feature>
<dbReference type="GO" id="GO:0005737">
    <property type="term" value="C:cytoplasm"/>
    <property type="evidence" value="ECO:0007669"/>
    <property type="project" value="UniProtKB-SubCell"/>
</dbReference>
<dbReference type="Proteomes" id="UP001295444">
    <property type="component" value="Chromosome 09"/>
</dbReference>
<dbReference type="Pfam" id="PF13914">
    <property type="entry name" value="Phostensin"/>
    <property type="match status" value="1"/>
</dbReference>
<evidence type="ECO:0000313" key="8">
    <source>
        <dbReference type="EMBL" id="CAH2316983.1"/>
    </source>
</evidence>
<feature type="compositionally biased region" description="Basic and acidic residues" evidence="5">
    <location>
        <begin position="45"/>
        <end position="57"/>
    </location>
</feature>
<evidence type="ECO:0000256" key="4">
    <source>
        <dbReference type="ARBA" id="ARBA00023203"/>
    </source>
</evidence>
<dbReference type="InterPro" id="IPR025903">
    <property type="entry name" value="Phostensin/Taperin_N_dom"/>
</dbReference>
<feature type="region of interest" description="Disordered" evidence="5">
    <location>
        <begin position="498"/>
        <end position="535"/>
    </location>
</feature>
<feature type="region of interest" description="Disordered" evidence="5">
    <location>
        <begin position="851"/>
        <end position="957"/>
    </location>
</feature>
<comment type="subcellular location">
    <subcellularLocation>
        <location evidence="1">Cytoplasm</location>
    </subcellularLocation>
</comment>
<feature type="compositionally biased region" description="Polar residues" evidence="5">
    <location>
        <begin position="498"/>
        <end position="521"/>
    </location>
</feature>
<dbReference type="Pfam" id="PF13916">
    <property type="entry name" value="Phostensin_N"/>
    <property type="match status" value="1"/>
</dbReference>
<keyword evidence="9" id="KW-1185">Reference proteome</keyword>
<feature type="domain" description="Phostensin/Taperin N-terminal" evidence="7">
    <location>
        <begin position="20"/>
        <end position="113"/>
    </location>
</feature>
<evidence type="ECO:0000313" key="9">
    <source>
        <dbReference type="Proteomes" id="UP001295444"/>
    </source>
</evidence>
<name>A0AAD1T570_PELCU</name>
<keyword evidence="4" id="KW-0009">Actin-binding</keyword>
<keyword evidence="3" id="KW-0597">Phosphoprotein</keyword>
<feature type="compositionally biased region" description="Polar residues" evidence="5">
    <location>
        <begin position="92"/>
        <end position="101"/>
    </location>
</feature>
<organism evidence="8 9">
    <name type="scientific">Pelobates cultripes</name>
    <name type="common">Western spadefoot toad</name>
    <dbReference type="NCBI Taxonomy" id="61616"/>
    <lineage>
        <taxon>Eukaryota</taxon>
        <taxon>Metazoa</taxon>
        <taxon>Chordata</taxon>
        <taxon>Craniata</taxon>
        <taxon>Vertebrata</taxon>
        <taxon>Euteleostomi</taxon>
        <taxon>Amphibia</taxon>
        <taxon>Batrachia</taxon>
        <taxon>Anura</taxon>
        <taxon>Pelobatoidea</taxon>
        <taxon>Pelobatidae</taxon>
        <taxon>Pelobates</taxon>
    </lineage>
</organism>
<dbReference type="InterPro" id="IPR025907">
    <property type="entry name" value="Phostensin/Taperin_PP1-bd_dom"/>
</dbReference>
<dbReference type="InterPro" id="IPR026671">
    <property type="entry name" value="PPP1R18/Tprn"/>
</dbReference>
<evidence type="ECO:0000256" key="1">
    <source>
        <dbReference type="ARBA" id="ARBA00004496"/>
    </source>
</evidence>
<feature type="compositionally biased region" description="Low complexity" evidence="5">
    <location>
        <begin position="885"/>
        <end position="904"/>
    </location>
</feature>
<dbReference type="GO" id="GO:0019902">
    <property type="term" value="F:phosphatase binding"/>
    <property type="evidence" value="ECO:0007669"/>
    <property type="project" value="InterPro"/>
</dbReference>
<feature type="compositionally biased region" description="Acidic residues" evidence="5">
    <location>
        <begin position="854"/>
        <end position="872"/>
    </location>
</feature>
<proteinExistence type="predicted"/>
<reference evidence="8" key="1">
    <citation type="submission" date="2022-03" db="EMBL/GenBank/DDBJ databases">
        <authorList>
            <person name="Alioto T."/>
            <person name="Alioto T."/>
            <person name="Gomez Garrido J."/>
        </authorList>
    </citation>
    <scope>NUCLEOTIDE SEQUENCE</scope>
</reference>
<evidence type="ECO:0000256" key="5">
    <source>
        <dbReference type="SAM" id="MobiDB-lite"/>
    </source>
</evidence>
<evidence type="ECO:0000259" key="7">
    <source>
        <dbReference type="Pfam" id="PF13916"/>
    </source>
</evidence>
<feature type="region of interest" description="Disordered" evidence="5">
    <location>
        <begin position="384"/>
        <end position="419"/>
    </location>
</feature>
<feature type="compositionally biased region" description="Basic and acidic residues" evidence="5">
    <location>
        <begin position="909"/>
        <end position="921"/>
    </location>
</feature>
<dbReference type="PANTHER" id="PTHR21685:SF1">
    <property type="entry name" value="TAPERIN"/>
    <property type="match status" value="1"/>
</dbReference>
<dbReference type="PANTHER" id="PTHR21685">
    <property type="entry name" value="TON-B BOX DOMAIN"/>
    <property type="match status" value="1"/>
</dbReference>
<gene>
    <name evidence="8" type="ORF">PECUL_23A011345</name>
</gene>
<dbReference type="GO" id="GO:0003779">
    <property type="term" value="F:actin binding"/>
    <property type="evidence" value="ECO:0007669"/>
    <property type="project" value="UniProtKB-KW"/>
</dbReference>
<accession>A0AAD1T570</accession>
<sequence length="957" mass="104475">MAVSGGSSMSWARPGLESGNMPAWKLEVLERKRAKMGSLPPAREGSPKRGRSQERGPTETLVLQDSLGPLHENPFIKLEKERRRRRGPQHSPGRSQRQTSPIRHLLDMYSNVPGIRTIRAENIIIIESDPGYFGRTSAEENTGIKHHRDPMEELLAKRGSKVTEIRASEVVIYEPDPSMKVNESVSLGQEDNVVLEEAGRVSRLLEKFDQGHSKPVRTRSWENLLDRDSHPSHRKPAMLPKPIIIERQSQAPVNKAAKRSGEISPSSSSFLDEDSKRFPLNNPSWLPSKPPIVHSIPDPGLFHKRPASPISPPAVVSPVSTTPLVVGPLSPHYETSTDEKSVSPVVASFIEKFEVGSSQNNLPLSKFMTASQKTGRNTIVINPKATSWNSTRPETSGSQAKESPTLTNGHIDQSNVSAKADGSVKIEDLLSKSRRSRGYKVSEGSGQVPSTASVSSSELSLGAKSWGPKCEVDHARPIIPPESSATKSGLCSSYNHCDPASSSATPNQQKRVSASTSTNDSFEIRPAPKPDMTNIGENDIQAKALANIRMQSKNSFVFVPKKRQAPSAPKHDTAMQSSINRPKVKNSASIYNGPKLDYTDAPYENGILSNGGESVSAIGDISNPVERLEQTESQKASTVPALYDFDWKSGLLPAHSATEGHSFTDVGAELEYISSVQHDKRKDVLPVTKIHEGVIKSDIPVTNIDDVVTNDVGELSQENKADVKGTDSSVPSYRPHASLSSVRNKVGNTFTVVPKRKPITEQEAFRTPVIEEEDDDESRSKRKPSDGNEAPYSELGALLKKRYPTVDEIQVIGGYLSLSKSCLSKNGSTRKKMKISFNEQNIHTMFEYPSETSLAEDDESAEESGSDSEDDQPSSPFLPRPTFVSSGTSSNTLRTNTSNSGLSSYTPKHSVDYSKWQEEPSKGGPASGDSTSPQEEMLTPADSNSLSDFRSEPALYF</sequence>
<dbReference type="EMBL" id="OW240920">
    <property type="protein sequence ID" value="CAH2316983.1"/>
    <property type="molecule type" value="Genomic_DNA"/>
</dbReference>
<feature type="region of interest" description="Disordered" evidence="5">
    <location>
        <begin position="433"/>
        <end position="458"/>
    </location>
</feature>
<protein>
    <submittedName>
        <fullName evidence="8">Taperin</fullName>
    </submittedName>
</protein>
<evidence type="ECO:0000256" key="2">
    <source>
        <dbReference type="ARBA" id="ARBA00022490"/>
    </source>
</evidence>